<dbReference type="CDD" id="cd01098">
    <property type="entry name" value="PAN_AP_plant"/>
    <property type="match status" value="1"/>
</dbReference>
<evidence type="ECO:0000259" key="18">
    <source>
        <dbReference type="PROSITE" id="PS50011"/>
    </source>
</evidence>
<dbReference type="InterPro" id="IPR003609">
    <property type="entry name" value="Pan_app"/>
</dbReference>
<dbReference type="PROSITE" id="PS50948">
    <property type="entry name" value="PAN"/>
    <property type="match status" value="1"/>
</dbReference>
<feature type="domain" description="Protein kinase" evidence="18">
    <location>
        <begin position="564"/>
        <end position="846"/>
    </location>
</feature>
<comment type="catalytic activity">
    <reaction evidence="14 15">
        <text>L-seryl-[protein] + ATP = O-phospho-L-seryl-[protein] + ADP + H(+)</text>
        <dbReference type="Rhea" id="RHEA:17989"/>
        <dbReference type="Rhea" id="RHEA-COMP:9863"/>
        <dbReference type="Rhea" id="RHEA-COMP:11604"/>
        <dbReference type="ChEBI" id="CHEBI:15378"/>
        <dbReference type="ChEBI" id="CHEBI:29999"/>
        <dbReference type="ChEBI" id="CHEBI:30616"/>
        <dbReference type="ChEBI" id="CHEBI:83421"/>
        <dbReference type="ChEBI" id="CHEBI:456216"/>
        <dbReference type="EC" id="2.7.11.1"/>
    </reaction>
</comment>
<organism evidence="21 22">
    <name type="scientific">Rosa chinensis</name>
    <name type="common">China rose</name>
    <dbReference type="NCBI Taxonomy" id="74649"/>
    <lineage>
        <taxon>Eukaryota</taxon>
        <taxon>Viridiplantae</taxon>
        <taxon>Streptophyta</taxon>
        <taxon>Embryophyta</taxon>
        <taxon>Tracheophyta</taxon>
        <taxon>Spermatophyta</taxon>
        <taxon>Magnoliopsida</taxon>
        <taxon>eudicotyledons</taxon>
        <taxon>Gunneridae</taxon>
        <taxon>Pentapetalae</taxon>
        <taxon>rosids</taxon>
        <taxon>fabids</taxon>
        <taxon>Rosales</taxon>
        <taxon>Rosaceae</taxon>
        <taxon>Rosoideae</taxon>
        <taxon>Rosoideae incertae sedis</taxon>
        <taxon>Rosa</taxon>
    </lineage>
</organism>
<dbReference type="SMART" id="SM00108">
    <property type="entry name" value="B_lectin"/>
    <property type="match status" value="1"/>
</dbReference>
<dbReference type="Pfam" id="PF01453">
    <property type="entry name" value="B_lectin"/>
    <property type="match status" value="1"/>
</dbReference>
<dbReference type="Gene3D" id="2.90.10.10">
    <property type="entry name" value="Bulb-type lectin domain"/>
    <property type="match status" value="1"/>
</dbReference>
<dbReference type="InterPro" id="IPR011009">
    <property type="entry name" value="Kinase-like_dom_sf"/>
</dbReference>
<dbReference type="EMBL" id="PDCK01000039">
    <property type="protein sequence ID" value="PRQ56538.1"/>
    <property type="molecule type" value="Genomic_DNA"/>
</dbReference>
<proteinExistence type="inferred from homology"/>
<evidence type="ECO:0000256" key="2">
    <source>
        <dbReference type="ARBA" id="ARBA00022475"/>
    </source>
</evidence>
<dbReference type="PROSITE" id="PS00108">
    <property type="entry name" value="PROTEIN_KINASE_ST"/>
    <property type="match status" value="1"/>
</dbReference>
<keyword evidence="9 15" id="KW-0067">ATP-binding</keyword>
<dbReference type="SMART" id="SM00220">
    <property type="entry name" value="S_TKc"/>
    <property type="match status" value="1"/>
</dbReference>
<comment type="subcellular location">
    <subcellularLocation>
        <location evidence="1">Cell membrane</location>
        <topology evidence="1">Single-pass type I membrane protein</topology>
    </subcellularLocation>
</comment>
<keyword evidence="11" id="KW-0675">Receptor</keyword>
<keyword evidence="2" id="KW-1003">Cell membrane</keyword>
<dbReference type="EC" id="2.7.11.1" evidence="15"/>
<evidence type="ECO:0000256" key="14">
    <source>
        <dbReference type="ARBA" id="ARBA00048679"/>
    </source>
</evidence>
<evidence type="ECO:0000256" key="1">
    <source>
        <dbReference type="ARBA" id="ARBA00004251"/>
    </source>
</evidence>
<keyword evidence="22" id="KW-1185">Reference proteome</keyword>
<evidence type="ECO:0000256" key="5">
    <source>
        <dbReference type="ARBA" id="ARBA00022729"/>
    </source>
</evidence>
<dbReference type="Gramene" id="PRQ56538">
    <property type="protein sequence ID" value="PRQ56538"/>
    <property type="gene ID" value="RchiOBHm_Chr1g0337491"/>
</dbReference>
<evidence type="ECO:0000256" key="3">
    <source>
        <dbReference type="ARBA" id="ARBA00022527"/>
    </source>
</evidence>
<keyword evidence="17" id="KW-0472">Membrane</keyword>
<evidence type="ECO:0000313" key="22">
    <source>
        <dbReference type="Proteomes" id="UP000238479"/>
    </source>
</evidence>
<dbReference type="GO" id="GO:0030246">
    <property type="term" value="F:carbohydrate binding"/>
    <property type="evidence" value="ECO:0007669"/>
    <property type="project" value="UniProtKB-KW"/>
</dbReference>
<dbReference type="InterPro" id="IPR008271">
    <property type="entry name" value="Ser/Thr_kinase_AS"/>
</dbReference>
<evidence type="ECO:0000256" key="9">
    <source>
        <dbReference type="ARBA" id="ARBA00022840"/>
    </source>
</evidence>
<evidence type="ECO:0000259" key="20">
    <source>
        <dbReference type="PROSITE" id="PS50948"/>
    </source>
</evidence>
<dbReference type="InterPro" id="IPR036426">
    <property type="entry name" value="Bulb-type_lectin_dom_sf"/>
</dbReference>
<name>A0A2P6SCY4_ROSCH</name>
<dbReference type="Pfam" id="PF08276">
    <property type="entry name" value="PAN_2"/>
    <property type="match status" value="1"/>
</dbReference>
<dbReference type="PIRSF" id="PIRSF000641">
    <property type="entry name" value="SRK"/>
    <property type="match status" value="1"/>
</dbReference>
<comment type="caution">
    <text evidence="21">The sequence shown here is derived from an EMBL/GenBank/DDBJ whole genome shotgun (WGS) entry which is preliminary data.</text>
</comment>
<dbReference type="Proteomes" id="UP000238479">
    <property type="component" value="Chromosome 1"/>
</dbReference>
<keyword evidence="17" id="KW-1133">Transmembrane helix</keyword>
<evidence type="ECO:0000256" key="4">
    <source>
        <dbReference type="ARBA" id="ARBA00022679"/>
    </source>
</evidence>
<evidence type="ECO:0000256" key="15">
    <source>
        <dbReference type="PIRNR" id="PIRNR000641"/>
    </source>
</evidence>
<dbReference type="GO" id="GO:0106310">
    <property type="term" value="F:protein serine kinase activity"/>
    <property type="evidence" value="ECO:0007669"/>
    <property type="project" value="RHEA"/>
</dbReference>
<dbReference type="SMART" id="SM00473">
    <property type="entry name" value="PAN_AP"/>
    <property type="match status" value="1"/>
</dbReference>
<gene>
    <name evidence="21" type="ORF">RchiOBHm_Chr1g0337491</name>
</gene>
<evidence type="ECO:0000256" key="17">
    <source>
        <dbReference type="SAM" id="Phobius"/>
    </source>
</evidence>
<dbReference type="GO" id="GO:0005886">
    <property type="term" value="C:plasma membrane"/>
    <property type="evidence" value="ECO:0007669"/>
    <property type="project" value="UniProtKB-SubCell"/>
</dbReference>
<protein>
    <recommendedName>
        <fullName evidence="15">Receptor-like serine/threonine-protein kinase</fullName>
        <ecNumber evidence="15">2.7.11.1</ecNumber>
    </recommendedName>
</protein>
<keyword evidence="3 15" id="KW-0723">Serine/threonine-protein kinase</keyword>
<keyword evidence="10" id="KW-1015">Disulfide bond</keyword>
<dbReference type="FunFam" id="3.30.200.20:FF:000195">
    <property type="entry name" value="G-type lectin S-receptor-like serine/threonine-protein kinase"/>
    <property type="match status" value="1"/>
</dbReference>
<dbReference type="PROSITE" id="PS50927">
    <property type="entry name" value="BULB_LECTIN"/>
    <property type="match status" value="1"/>
</dbReference>
<dbReference type="InterPro" id="IPR000858">
    <property type="entry name" value="S_locus_glycoprot_dom"/>
</dbReference>
<dbReference type="Pfam" id="PF07714">
    <property type="entry name" value="PK_Tyr_Ser-Thr"/>
    <property type="match status" value="1"/>
</dbReference>
<dbReference type="GO" id="GO:0045087">
    <property type="term" value="P:innate immune response"/>
    <property type="evidence" value="ECO:0007669"/>
    <property type="project" value="UniProtKB-ARBA"/>
</dbReference>
<keyword evidence="7 15" id="KW-0547">Nucleotide-binding</keyword>
<dbReference type="GO" id="GO:0048544">
    <property type="term" value="P:recognition of pollen"/>
    <property type="evidence" value="ECO:0007669"/>
    <property type="project" value="InterPro"/>
</dbReference>
<keyword evidence="17" id="KW-0812">Transmembrane</keyword>
<keyword evidence="6" id="KW-0430">Lectin</keyword>
<feature type="compositionally biased region" description="Polar residues" evidence="16">
    <location>
        <begin position="862"/>
        <end position="873"/>
    </location>
</feature>
<comment type="similarity">
    <text evidence="15">Belongs to the protein kinase superfamily. Ser/Thr protein kinase family.</text>
</comment>
<reference evidence="21 22" key="1">
    <citation type="journal article" date="2018" name="Nat. Genet.">
        <title>The Rosa genome provides new insights in the design of modern roses.</title>
        <authorList>
            <person name="Bendahmane M."/>
        </authorList>
    </citation>
    <scope>NUCLEOTIDE SEQUENCE [LARGE SCALE GENOMIC DNA]</scope>
    <source>
        <strain evidence="22">cv. Old Blush</strain>
    </source>
</reference>
<dbReference type="PROSITE" id="PS50011">
    <property type="entry name" value="PROTEIN_KINASE_DOM"/>
    <property type="match status" value="1"/>
</dbReference>
<evidence type="ECO:0000256" key="7">
    <source>
        <dbReference type="ARBA" id="ARBA00022741"/>
    </source>
</evidence>
<dbReference type="FunFam" id="1.10.510.10:FF:000345">
    <property type="entry name" value="G-type lectin S-receptor-like serine/threonine-protein kinase"/>
    <property type="match status" value="1"/>
</dbReference>
<evidence type="ECO:0000256" key="16">
    <source>
        <dbReference type="SAM" id="MobiDB-lite"/>
    </source>
</evidence>
<dbReference type="CDD" id="cd14066">
    <property type="entry name" value="STKc_IRAK"/>
    <property type="match status" value="1"/>
</dbReference>
<evidence type="ECO:0000256" key="12">
    <source>
        <dbReference type="ARBA" id="ARBA00023180"/>
    </source>
</evidence>
<evidence type="ECO:0000256" key="8">
    <source>
        <dbReference type="ARBA" id="ARBA00022777"/>
    </source>
</evidence>
<dbReference type="InterPro" id="IPR001245">
    <property type="entry name" value="Ser-Thr/Tyr_kinase_cat_dom"/>
</dbReference>
<dbReference type="SUPFAM" id="SSF51110">
    <property type="entry name" value="alpha-D-mannose-specific plant lectins"/>
    <property type="match status" value="1"/>
</dbReference>
<dbReference type="Gene3D" id="3.30.200.20">
    <property type="entry name" value="Phosphorylase Kinase, domain 1"/>
    <property type="match status" value="1"/>
</dbReference>
<evidence type="ECO:0000313" key="21">
    <source>
        <dbReference type="EMBL" id="PRQ56538.1"/>
    </source>
</evidence>
<feature type="region of interest" description="Disordered" evidence="16">
    <location>
        <begin position="860"/>
        <end position="880"/>
    </location>
</feature>
<dbReference type="InterPro" id="IPR001480">
    <property type="entry name" value="Bulb-type_lectin_dom"/>
</dbReference>
<feature type="domain" description="Bulb-type lectin" evidence="19">
    <location>
        <begin position="39"/>
        <end position="167"/>
    </location>
</feature>
<dbReference type="SUPFAM" id="SSF56112">
    <property type="entry name" value="Protein kinase-like (PK-like)"/>
    <property type="match status" value="1"/>
</dbReference>
<keyword evidence="5" id="KW-0732">Signal</keyword>
<evidence type="ECO:0000256" key="13">
    <source>
        <dbReference type="ARBA" id="ARBA00047899"/>
    </source>
</evidence>
<dbReference type="InterPro" id="IPR000719">
    <property type="entry name" value="Prot_kinase_dom"/>
</dbReference>
<sequence length="880" mass="99548">MPMDIRIRSICALLNGSMFFFLFIILFSLLPSHYHCAEVDEITLLQPLAQGQTLVSPGHIFELGFFSPNNSAKRYVGIWHKDISPRKVVWVANREKPLAVADTSANLTVTSNGNLKLVDGKQKSIWSTNIASLVSSSNTSSVAAVLLDNGNFVVNDHLGAELWKSFDYPGDTVLPNMVLRESKSGKGHFLRSWKTENDPSPGKFILGLPPQAPSQVFIWINNGSNDSHSIPFWRSGPWDKSSFIGVPGMDHRYINGYSVDDNLKQGTVDFSYSLYDKPVAYIYISPEGILRLRFSKNNGKWYDFWQIPKNPCDIYGACGPFGVCKASASPICKCLKGFVPKSHVEWRKGNWTGGCVRQTKLFCERQTNKSVSSRGKKVDDDGFWKMVKLKIPDSHEFITALKPKETSNDCKLRCLNNCSCLAYAFVNNIGCLVWSKDLIDIQQFSASDGVDLYIRLAHSELGKLTRRVRDKPFHALAHYLFMHNFIKGLLLFFWFIDRYPDVACCFAQTQRLMLYMQTGQTQNFESTGMIKSSRDGLREYIGKHDPLELQIYDFDSILIATNNFSVTNKLGEGGFGPVYKGMLQDGKEVAIKRLSSSSGQGIEEFKNEMLLIYNLQHKNLVRIMGCCVKEDEKLLIYEFMPNRSLDTFLFDTRKRAVLDWVTRFNIIHGVARGLLYLHHDSYVKVIHRDLKVSNILLDEKMNPKISDFGLARIVERTQNLENTQKVVGTRGYMSPEYAMGGMFSEKSDVYSFGVLVLEIISSKKNTNFCLYDQQLGFLAYAWNLWNEGRGLELVDEILGDSYSSSEVLKCMHIGLLCVQDNAVDRPTMADVAMMLSSEKDGPQPKLPLFTIQISAYHPQPHFENTNSSKNEASITMIEGR</sequence>
<feature type="domain" description="Apple" evidence="20">
    <location>
        <begin position="363"/>
        <end position="457"/>
    </location>
</feature>
<dbReference type="Gene3D" id="1.10.510.10">
    <property type="entry name" value="Transferase(Phosphotransferase) domain 1"/>
    <property type="match status" value="1"/>
</dbReference>
<keyword evidence="8 15" id="KW-0418">Kinase</keyword>
<evidence type="ECO:0000256" key="10">
    <source>
        <dbReference type="ARBA" id="ARBA00023157"/>
    </source>
</evidence>
<evidence type="ECO:0000259" key="19">
    <source>
        <dbReference type="PROSITE" id="PS50927"/>
    </source>
</evidence>
<dbReference type="InterPro" id="IPR024171">
    <property type="entry name" value="SRK-like_kinase"/>
</dbReference>
<dbReference type="Pfam" id="PF00954">
    <property type="entry name" value="S_locus_glycop"/>
    <property type="match status" value="1"/>
</dbReference>
<dbReference type="GO" id="GO:0005524">
    <property type="term" value="F:ATP binding"/>
    <property type="evidence" value="ECO:0007669"/>
    <property type="project" value="UniProtKB-KW"/>
</dbReference>
<comment type="catalytic activity">
    <reaction evidence="13 15">
        <text>L-threonyl-[protein] + ATP = O-phospho-L-threonyl-[protein] + ADP + H(+)</text>
        <dbReference type="Rhea" id="RHEA:46608"/>
        <dbReference type="Rhea" id="RHEA-COMP:11060"/>
        <dbReference type="Rhea" id="RHEA-COMP:11605"/>
        <dbReference type="ChEBI" id="CHEBI:15378"/>
        <dbReference type="ChEBI" id="CHEBI:30013"/>
        <dbReference type="ChEBI" id="CHEBI:30616"/>
        <dbReference type="ChEBI" id="CHEBI:61977"/>
        <dbReference type="ChEBI" id="CHEBI:456216"/>
        <dbReference type="EC" id="2.7.11.1"/>
    </reaction>
</comment>
<dbReference type="FunFam" id="2.90.10.10:FF:000005">
    <property type="entry name" value="G-type lectin S-receptor-like serine/threonine-protein kinase"/>
    <property type="match status" value="1"/>
</dbReference>
<keyword evidence="12" id="KW-0325">Glycoprotein</keyword>
<dbReference type="AlphaFoldDB" id="A0A2P6SCY4"/>
<dbReference type="OMA" id="KSHVEWR"/>
<evidence type="ECO:0000256" key="11">
    <source>
        <dbReference type="ARBA" id="ARBA00023170"/>
    </source>
</evidence>
<feature type="transmembrane region" description="Helical" evidence="17">
    <location>
        <begin position="12"/>
        <end position="30"/>
    </location>
</feature>
<keyword evidence="4 15" id="KW-0808">Transferase</keyword>
<dbReference type="CDD" id="cd00028">
    <property type="entry name" value="B_lectin"/>
    <property type="match status" value="1"/>
</dbReference>
<accession>A0A2P6SCY4</accession>
<dbReference type="PANTHER" id="PTHR27002">
    <property type="entry name" value="RECEPTOR-LIKE SERINE/THREONINE-PROTEIN KINASE SD1-8"/>
    <property type="match status" value="1"/>
</dbReference>
<dbReference type="GO" id="GO:0004674">
    <property type="term" value="F:protein serine/threonine kinase activity"/>
    <property type="evidence" value="ECO:0007669"/>
    <property type="project" value="UniProtKB-KW"/>
</dbReference>
<evidence type="ECO:0000256" key="6">
    <source>
        <dbReference type="ARBA" id="ARBA00022734"/>
    </source>
</evidence>
<dbReference type="PANTHER" id="PTHR27002:SF422">
    <property type="entry name" value="RECEPTOR-LIKE SERINE_THREONINE-PROTEIN KINASE"/>
    <property type="match status" value="1"/>
</dbReference>